<dbReference type="GO" id="GO:0015031">
    <property type="term" value="P:protein transport"/>
    <property type="evidence" value="ECO:0007669"/>
    <property type="project" value="UniProtKB-KW"/>
</dbReference>
<keyword evidence="4" id="KW-0997">Cell inner membrane</keyword>
<dbReference type="CDD" id="cd06261">
    <property type="entry name" value="TM_PBP2"/>
    <property type="match status" value="1"/>
</dbReference>
<evidence type="ECO:0000256" key="3">
    <source>
        <dbReference type="ARBA" id="ARBA00022475"/>
    </source>
</evidence>
<dbReference type="GO" id="GO:0015833">
    <property type="term" value="P:peptide transport"/>
    <property type="evidence" value="ECO:0007669"/>
    <property type="project" value="UniProtKB-KW"/>
</dbReference>
<dbReference type="Gene3D" id="1.10.3720.10">
    <property type="entry name" value="MetI-like"/>
    <property type="match status" value="1"/>
</dbReference>
<feature type="transmembrane region" description="Helical" evidence="12">
    <location>
        <begin position="171"/>
        <end position="196"/>
    </location>
</feature>
<organism evidence="14 15">
    <name type="scientific">Aeoliella mucimassa</name>
    <dbReference type="NCBI Taxonomy" id="2527972"/>
    <lineage>
        <taxon>Bacteria</taxon>
        <taxon>Pseudomonadati</taxon>
        <taxon>Planctomycetota</taxon>
        <taxon>Planctomycetia</taxon>
        <taxon>Pirellulales</taxon>
        <taxon>Lacipirellulaceae</taxon>
        <taxon>Aeoliella</taxon>
    </lineage>
</organism>
<evidence type="ECO:0000256" key="8">
    <source>
        <dbReference type="ARBA" id="ARBA00022989"/>
    </source>
</evidence>
<dbReference type="InterPro" id="IPR050366">
    <property type="entry name" value="BP-dependent_transpt_permease"/>
</dbReference>
<dbReference type="PANTHER" id="PTHR43386">
    <property type="entry name" value="OLIGOPEPTIDE TRANSPORT SYSTEM PERMEASE PROTEIN APPC"/>
    <property type="match status" value="1"/>
</dbReference>
<evidence type="ECO:0000256" key="2">
    <source>
        <dbReference type="ARBA" id="ARBA00022448"/>
    </source>
</evidence>
<feature type="transmembrane region" description="Helical" evidence="12">
    <location>
        <begin position="305"/>
        <end position="334"/>
    </location>
</feature>
<dbReference type="Pfam" id="PF00528">
    <property type="entry name" value="BPD_transp_1"/>
    <property type="match status" value="1"/>
</dbReference>
<keyword evidence="2 12" id="KW-0813">Transport</keyword>
<dbReference type="InterPro" id="IPR000515">
    <property type="entry name" value="MetI-like"/>
</dbReference>
<dbReference type="PROSITE" id="PS50928">
    <property type="entry name" value="ABC_TM1"/>
    <property type="match status" value="1"/>
</dbReference>
<keyword evidence="15" id="KW-1185">Reference proteome</keyword>
<evidence type="ECO:0000313" key="14">
    <source>
        <dbReference type="EMBL" id="QDU58436.1"/>
    </source>
</evidence>
<dbReference type="Pfam" id="PF12911">
    <property type="entry name" value="OppC_N"/>
    <property type="match status" value="1"/>
</dbReference>
<evidence type="ECO:0000256" key="10">
    <source>
        <dbReference type="ARBA" id="ARBA00024202"/>
    </source>
</evidence>
<evidence type="ECO:0000256" key="1">
    <source>
        <dbReference type="ARBA" id="ARBA00004429"/>
    </source>
</evidence>
<evidence type="ECO:0000256" key="11">
    <source>
        <dbReference type="ARBA" id="ARBA00072251"/>
    </source>
</evidence>
<name>A0A518AUN9_9BACT</name>
<protein>
    <recommendedName>
        <fullName evidence="11">Oligopeptide transport system permease protein OppC</fullName>
    </recommendedName>
</protein>
<accession>A0A518AUN9</accession>
<dbReference type="GO" id="GO:0005886">
    <property type="term" value="C:plasma membrane"/>
    <property type="evidence" value="ECO:0007669"/>
    <property type="project" value="UniProtKB-SubCell"/>
</dbReference>
<gene>
    <name evidence="14" type="primary">dppC</name>
    <name evidence="14" type="ORF">Pan181_46720</name>
</gene>
<evidence type="ECO:0000256" key="9">
    <source>
        <dbReference type="ARBA" id="ARBA00023136"/>
    </source>
</evidence>
<keyword evidence="7" id="KW-0653">Protein transport</keyword>
<evidence type="ECO:0000256" key="7">
    <source>
        <dbReference type="ARBA" id="ARBA00022927"/>
    </source>
</evidence>
<feature type="transmembrane region" description="Helical" evidence="12">
    <location>
        <begin position="358"/>
        <end position="380"/>
    </location>
</feature>
<keyword evidence="9 12" id="KW-0472">Membrane</keyword>
<dbReference type="AlphaFoldDB" id="A0A518AUN9"/>
<comment type="subcellular location">
    <subcellularLocation>
        <location evidence="1">Cell inner membrane</location>
        <topology evidence="1">Multi-pass membrane protein</topology>
    </subcellularLocation>
    <subcellularLocation>
        <location evidence="12">Cell membrane</location>
        <topology evidence="12">Multi-pass membrane protein</topology>
    </subcellularLocation>
</comment>
<dbReference type="OrthoDB" id="9797852at2"/>
<reference evidence="14 15" key="1">
    <citation type="submission" date="2019-02" db="EMBL/GenBank/DDBJ databases">
        <title>Deep-cultivation of Planctomycetes and their phenomic and genomic characterization uncovers novel biology.</title>
        <authorList>
            <person name="Wiegand S."/>
            <person name="Jogler M."/>
            <person name="Boedeker C."/>
            <person name="Pinto D."/>
            <person name="Vollmers J."/>
            <person name="Rivas-Marin E."/>
            <person name="Kohn T."/>
            <person name="Peeters S.H."/>
            <person name="Heuer A."/>
            <person name="Rast P."/>
            <person name="Oberbeckmann S."/>
            <person name="Bunk B."/>
            <person name="Jeske O."/>
            <person name="Meyerdierks A."/>
            <person name="Storesund J.E."/>
            <person name="Kallscheuer N."/>
            <person name="Luecker S."/>
            <person name="Lage O.M."/>
            <person name="Pohl T."/>
            <person name="Merkel B.J."/>
            <person name="Hornburger P."/>
            <person name="Mueller R.-W."/>
            <person name="Bruemmer F."/>
            <person name="Labrenz M."/>
            <person name="Spormann A.M."/>
            <person name="Op den Camp H."/>
            <person name="Overmann J."/>
            <person name="Amann R."/>
            <person name="Jetten M.S.M."/>
            <person name="Mascher T."/>
            <person name="Medema M.H."/>
            <person name="Devos D.P."/>
            <person name="Kaster A.-K."/>
            <person name="Ovreas L."/>
            <person name="Rohde M."/>
            <person name="Galperin M.Y."/>
            <person name="Jogler C."/>
        </authorList>
    </citation>
    <scope>NUCLEOTIDE SEQUENCE [LARGE SCALE GENOMIC DNA]</scope>
    <source>
        <strain evidence="14 15">Pan181</strain>
    </source>
</reference>
<evidence type="ECO:0000256" key="5">
    <source>
        <dbReference type="ARBA" id="ARBA00022692"/>
    </source>
</evidence>
<dbReference type="PANTHER" id="PTHR43386:SF2">
    <property type="entry name" value="OLIGOPEPTIDE TRANSPORT SYSTEM PERMEASE PROTEIN OPPC"/>
    <property type="match status" value="1"/>
</dbReference>
<dbReference type="InterPro" id="IPR035906">
    <property type="entry name" value="MetI-like_sf"/>
</dbReference>
<feature type="domain" description="ABC transmembrane type-1" evidence="13">
    <location>
        <begin position="175"/>
        <end position="380"/>
    </location>
</feature>
<evidence type="ECO:0000256" key="6">
    <source>
        <dbReference type="ARBA" id="ARBA00022856"/>
    </source>
</evidence>
<dbReference type="GO" id="GO:0055085">
    <property type="term" value="P:transmembrane transport"/>
    <property type="evidence" value="ECO:0007669"/>
    <property type="project" value="InterPro"/>
</dbReference>
<comment type="similarity">
    <text evidence="10">Belongs to the binding-protein-dependent transport system permease family. OppBC subfamily.</text>
</comment>
<feature type="transmembrane region" description="Helical" evidence="12">
    <location>
        <begin position="247"/>
        <end position="270"/>
    </location>
</feature>
<keyword evidence="5 12" id="KW-0812">Transmembrane</keyword>
<dbReference type="Proteomes" id="UP000315750">
    <property type="component" value="Chromosome"/>
</dbReference>
<evidence type="ECO:0000313" key="15">
    <source>
        <dbReference type="Proteomes" id="UP000315750"/>
    </source>
</evidence>
<feature type="transmembrane region" description="Helical" evidence="12">
    <location>
        <begin position="30"/>
        <end position="51"/>
    </location>
</feature>
<feature type="transmembrane region" description="Helical" evidence="12">
    <location>
        <begin position="217"/>
        <end position="235"/>
    </location>
</feature>
<dbReference type="KEGG" id="amuc:Pan181_46720"/>
<keyword evidence="6" id="KW-0571">Peptide transport</keyword>
<keyword evidence="3" id="KW-1003">Cell membrane</keyword>
<dbReference type="SUPFAM" id="SSF161098">
    <property type="entry name" value="MetI-like"/>
    <property type="match status" value="1"/>
</dbReference>
<evidence type="ECO:0000259" key="13">
    <source>
        <dbReference type="PROSITE" id="PS50928"/>
    </source>
</evidence>
<evidence type="ECO:0000256" key="4">
    <source>
        <dbReference type="ARBA" id="ARBA00022519"/>
    </source>
</evidence>
<keyword evidence="8 12" id="KW-1133">Transmembrane helix</keyword>
<dbReference type="EMBL" id="CP036278">
    <property type="protein sequence ID" value="QDU58436.1"/>
    <property type="molecule type" value="Genomic_DNA"/>
</dbReference>
<sequence>MSNPAVPPVPSRAGKSLWSDAWSKLRRNRLAMFCLTVLMLVGLGAFFTPLIPLQPSDNTLTDRDFEPPRLTNAPDDKLTLTLDEIRAANDEAAVLEQTLSTLDSSEKKERAKLKATIHDIRNRPYVDAGFTPHMGGIAKFLTRMRLRIFGDYSLPSLAGRDNLGRDVLSRIFWGARVSIIVSIVATMVSLLIGVSYGAVSGYMGGFIDAAMMRMVDVLYSVPFIFVVVFLLTLLGEEKSKKQLGEMGIDQITIFYLVVGAIYWLTMARVVRGQVLSLKKELYVEAARAQGAGEARIILRHIVPNVMSVVIVYLTLTIPRVMLFEAFLSFLGLGVESPDVSWGMMASDGLEVINPIKTYWWLVVFPSLAIGATLFALNFFGDSLRDALDPKLRDA</sequence>
<proteinExistence type="inferred from homology"/>
<evidence type="ECO:0000256" key="12">
    <source>
        <dbReference type="RuleBase" id="RU363032"/>
    </source>
</evidence>
<dbReference type="InterPro" id="IPR025966">
    <property type="entry name" value="OppC_N"/>
</dbReference>